<organism evidence="1 2">
    <name type="scientific">Nocardioides panacis</name>
    <dbReference type="NCBI Taxonomy" id="2849501"/>
    <lineage>
        <taxon>Bacteria</taxon>
        <taxon>Bacillati</taxon>
        <taxon>Actinomycetota</taxon>
        <taxon>Actinomycetes</taxon>
        <taxon>Propionibacteriales</taxon>
        <taxon>Nocardioidaceae</taxon>
        <taxon>Nocardioides</taxon>
    </lineage>
</organism>
<dbReference type="EMBL" id="CP077062">
    <property type="protein sequence ID" value="QWZ06955.1"/>
    <property type="molecule type" value="Genomic_DNA"/>
</dbReference>
<dbReference type="RefSeq" id="WP_216938365.1">
    <property type="nucleotide sequence ID" value="NZ_CP077062.1"/>
</dbReference>
<dbReference type="AlphaFoldDB" id="A0A975SW06"/>
<evidence type="ECO:0000313" key="2">
    <source>
        <dbReference type="Proteomes" id="UP000683575"/>
    </source>
</evidence>
<reference evidence="1" key="1">
    <citation type="submission" date="2021-06" db="EMBL/GenBank/DDBJ databases">
        <title>Complete genome sequence of Nocardioides sp. G188.</title>
        <authorList>
            <person name="Im W.-T."/>
        </authorList>
    </citation>
    <scope>NUCLEOTIDE SEQUENCE</scope>
    <source>
        <strain evidence="1">G188</strain>
    </source>
</reference>
<dbReference type="KEGG" id="nps:KRR39_15725"/>
<gene>
    <name evidence="1" type="ORF">KRR39_15725</name>
</gene>
<name>A0A975SW06_9ACTN</name>
<accession>A0A975SW06</accession>
<sequence length="210" mass="21954">MWEPVAERLRADGRPVTVPDLPDPVASPADVVAGLLDRLPAGEPLVLVPHSNAGLYVAALASARRVQAVVFVDAGLPSSAPGTPAAPPALREHLATLAGADGLLPPWTGWWPAAGLDELFPDAGSRAAVEGEQRRLPLSYFAAEVPSPAGWERLPAAYLGFGDTYAEERAEAVARGWPTRTLPGGHLHQLVDPAGVAAAVLRLLGEARRD</sequence>
<proteinExistence type="predicted"/>
<evidence type="ECO:0000313" key="1">
    <source>
        <dbReference type="EMBL" id="QWZ06955.1"/>
    </source>
</evidence>
<keyword evidence="2" id="KW-1185">Reference proteome</keyword>
<dbReference type="Proteomes" id="UP000683575">
    <property type="component" value="Chromosome"/>
</dbReference>
<protein>
    <recommendedName>
        <fullName evidence="3">Alpha/beta hydrolase</fullName>
    </recommendedName>
</protein>
<evidence type="ECO:0008006" key="3">
    <source>
        <dbReference type="Google" id="ProtNLM"/>
    </source>
</evidence>